<dbReference type="GO" id="GO:0005886">
    <property type="term" value="C:plasma membrane"/>
    <property type="evidence" value="ECO:0007669"/>
    <property type="project" value="TreeGrafter"/>
</dbReference>
<dbReference type="AlphaFoldDB" id="A0A8J7IUZ3"/>
<reference evidence="3" key="1">
    <citation type="submission" date="2020-12" db="EMBL/GenBank/DDBJ databases">
        <title>Sedimentitalea sp. nov., isolated from sand in Incheon.</title>
        <authorList>
            <person name="Kim W."/>
        </authorList>
    </citation>
    <scope>NUCLEOTIDE SEQUENCE</scope>
    <source>
        <strain evidence="3">CAU 1593</strain>
    </source>
</reference>
<dbReference type="PANTHER" id="PTHR30441:SF4">
    <property type="entry name" value="PROTEIN ASMA"/>
    <property type="match status" value="1"/>
</dbReference>
<dbReference type="PANTHER" id="PTHR30441">
    <property type="entry name" value="DUF748 DOMAIN-CONTAINING PROTEIN"/>
    <property type="match status" value="1"/>
</dbReference>
<keyword evidence="2" id="KW-0812">Transmembrane</keyword>
<organism evidence="3 4">
    <name type="scientific">Sedimentitalea arenosa</name>
    <dbReference type="NCBI Taxonomy" id="2798803"/>
    <lineage>
        <taxon>Bacteria</taxon>
        <taxon>Pseudomonadati</taxon>
        <taxon>Pseudomonadota</taxon>
        <taxon>Alphaproteobacteria</taxon>
        <taxon>Rhodobacterales</taxon>
        <taxon>Paracoccaceae</taxon>
        <taxon>Sedimentitalea</taxon>
    </lineage>
</organism>
<keyword evidence="2" id="KW-0472">Membrane</keyword>
<feature type="transmembrane region" description="Helical" evidence="2">
    <location>
        <begin position="28"/>
        <end position="52"/>
    </location>
</feature>
<name>A0A8J7IUZ3_9RHOB</name>
<dbReference type="EMBL" id="JAELVR010000013">
    <property type="protein sequence ID" value="MBJ6373351.1"/>
    <property type="molecule type" value="Genomic_DNA"/>
</dbReference>
<feature type="compositionally biased region" description="Basic and acidic residues" evidence="1">
    <location>
        <begin position="9"/>
        <end position="23"/>
    </location>
</feature>
<protein>
    <recommendedName>
        <fullName evidence="5">DUF3971 domain-containing protein</fullName>
    </recommendedName>
</protein>
<evidence type="ECO:0000313" key="4">
    <source>
        <dbReference type="Proteomes" id="UP000619079"/>
    </source>
</evidence>
<evidence type="ECO:0000256" key="2">
    <source>
        <dbReference type="SAM" id="Phobius"/>
    </source>
</evidence>
<sequence>MTGESNSPDGDRADRPGRPESRGRMRRAGLWSLAIVAFLMLLGGGLVIAGLGQTLTVPVWVRDRIEARIERNLPGMEIEFGDVELVVNRGWRPRVGLRDVRLETADGLPIAQLANAQASLAMRPLLRGQVQPKSISLSGVFAFLRRDSEGNLSLTLGNGGAPINRAGNLPELVETLDAMFATPLLSALVSVEVDGVTLQYEDAFKNRAWTLDGGRIRLDRDADHLRASSVFALLTGADYASSFEMNYSSRFGSPEAEFGIVVEDVAASDIAAQSVALGWLDVLRAPISGALRGSVNADGRFGQLSASLQIGAGAVQPTEAARPIPFQGAHSYFTYHPEDQALVFDEVMVSSDWGRGTAEGRAYLGVEGGSLRNLIGQLTLTNLSINPDDLYETPLSISRATADFRVGFAPFRVALGELQATQQNTRLLFSGGFSADAAGWKVALDGTADVVTPDQLLSLWPERAVPKPRKWVTENLSGGRLEDINFALRLRQDAKPDIYLDFDYADATVRAVKTLPMMTNASGQATLAGGRFVVTATEGRITPDAGGPLDVAGTSFIIPDVDVKPATPAVVRITARSSVTTILSLLDRPPLSVLKDTTLPVDMAQGMARVGGTLALPLKPKVPLEEMEFHLSGTVEDVSSDVLVPGYNVAAPRLEVSGNQEGITIAGTGRIEDLPIEVSWRQPLGPEAKQGSRVEGRIELSPETIDTFRIGLPPGSVSGRGSARVAVDIVPAAPPVLSVESDLAGIGLSIPQLGWSKSRGSTGELSLSARLGAQPRVDNLTLRAAGLAARGEIDIRPGGGLDRASFDSVSLGGWLDAPVDLIGRSAGAPDIRIRGGTLDLRRAEFGASGGGAGIDSGELQVALNTLRVTDTLALTDFAGAFTLAGGLTGRFRGKVNGQAEVTGEISPSAGRSAVRVRSEDAGGVVRSAGLLKQARGGSFDLTLLPAPAAGQFDGRLRITNTQIQDAPAIAALLNSISLVGLLDELSGQGIQFSEVVARFRLGPRRITVFESSATGPSIGLSMDGVFDVVRGTMQMQGVISPIYMLNQIGNLVSRRGEGVIGFNYSLTGPAQNPRVQVNPLSVLAPGILRDIMRSAPPPIDENAPPVQRTPATRPDDAFSGR</sequence>
<accession>A0A8J7IUZ3</accession>
<proteinExistence type="predicted"/>
<dbReference type="Proteomes" id="UP000619079">
    <property type="component" value="Unassembled WGS sequence"/>
</dbReference>
<dbReference type="GO" id="GO:0090313">
    <property type="term" value="P:regulation of protein targeting to membrane"/>
    <property type="evidence" value="ECO:0007669"/>
    <property type="project" value="TreeGrafter"/>
</dbReference>
<evidence type="ECO:0008006" key="5">
    <source>
        <dbReference type="Google" id="ProtNLM"/>
    </source>
</evidence>
<dbReference type="RefSeq" id="WP_199026227.1">
    <property type="nucleotide sequence ID" value="NZ_JAELVR010000013.1"/>
</dbReference>
<keyword evidence="2" id="KW-1133">Transmembrane helix</keyword>
<comment type="caution">
    <text evidence="3">The sequence shown here is derived from an EMBL/GenBank/DDBJ whole genome shotgun (WGS) entry which is preliminary data.</text>
</comment>
<dbReference type="InterPro" id="IPR052894">
    <property type="entry name" value="AsmA-related"/>
</dbReference>
<evidence type="ECO:0000313" key="3">
    <source>
        <dbReference type="EMBL" id="MBJ6373351.1"/>
    </source>
</evidence>
<gene>
    <name evidence="3" type="ORF">JF290_17625</name>
</gene>
<evidence type="ECO:0000256" key="1">
    <source>
        <dbReference type="SAM" id="MobiDB-lite"/>
    </source>
</evidence>
<feature type="region of interest" description="Disordered" evidence="1">
    <location>
        <begin position="1093"/>
        <end position="1121"/>
    </location>
</feature>
<keyword evidence="4" id="KW-1185">Reference proteome</keyword>
<feature type="region of interest" description="Disordered" evidence="1">
    <location>
        <begin position="1"/>
        <end position="23"/>
    </location>
</feature>